<dbReference type="AlphaFoldDB" id="A0AAV3Z5R2"/>
<reference evidence="2 3" key="1">
    <citation type="journal article" date="2021" name="Elife">
        <title>Chloroplast acquisition without the gene transfer in kleptoplastic sea slugs, Plakobranchus ocellatus.</title>
        <authorList>
            <person name="Maeda T."/>
            <person name="Takahashi S."/>
            <person name="Yoshida T."/>
            <person name="Shimamura S."/>
            <person name="Takaki Y."/>
            <person name="Nagai Y."/>
            <person name="Toyoda A."/>
            <person name="Suzuki Y."/>
            <person name="Arimoto A."/>
            <person name="Ishii H."/>
            <person name="Satoh N."/>
            <person name="Nishiyama T."/>
            <person name="Hasebe M."/>
            <person name="Maruyama T."/>
            <person name="Minagawa J."/>
            <person name="Obokata J."/>
            <person name="Shigenobu S."/>
        </authorList>
    </citation>
    <scope>NUCLEOTIDE SEQUENCE [LARGE SCALE GENOMIC DNA]</scope>
</reference>
<accession>A0AAV3Z5R2</accession>
<dbReference type="Proteomes" id="UP000735302">
    <property type="component" value="Unassembled WGS sequence"/>
</dbReference>
<comment type="caution">
    <text evidence="2">The sequence shown here is derived from an EMBL/GenBank/DDBJ whole genome shotgun (WGS) entry which is preliminary data.</text>
</comment>
<evidence type="ECO:0000313" key="3">
    <source>
        <dbReference type="Proteomes" id="UP000735302"/>
    </source>
</evidence>
<evidence type="ECO:0000313" key="2">
    <source>
        <dbReference type="EMBL" id="GFN90047.1"/>
    </source>
</evidence>
<proteinExistence type="predicted"/>
<protein>
    <submittedName>
        <fullName evidence="2">Uncharacterized protein</fullName>
    </submittedName>
</protein>
<evidence type="ECO:0000256" key="1">
    <source>
        <dbReference type="SAM" id="MobiDB-lite"/>
    </source>
</evidence>
<organism evidence="2 3">
    <name type="scientific">Plakobranchus ocellatus</name>
    <dbReference type="NCBI Taxonomy" id="259542"/>
    <lineage>
        <taxon>Eukaryota</taxon>
        <taxon>Metazoa</taxon>
        <taxon>Spiralia</taxon>
        <taxon>Lophotrochozoa</taxon>
        <taxon>Mollusca</taxon>
        <taxon>Gastropoda</taxon>
        <taxon>Heterobranchia</taxon>
        <taxon>Euthyneura</taxon>
        <taxon>Panpulmonata</taxon>
        <taxon>Sacoglossa</taxon>
        <taxon>Placobranchoidea</taxon>
        <taxon>Plakobranchidae</taxon>
        <taxon>Plakobranchus</taxon>
    </lineage>
</organism>
<dbReference type="EMBL" id="BLXT01001985">
    <property type="protein sequence ID" value="GFN90047.1"/>
    <property type="molecule type" value="Genomic_DNA"/>
</dbReference>
<name>A0AAV3Z5R2_9GAST</name>
<sequence>MSVPDKVSDAAATADDDDDNDDKSFPLGVGRRWHRGQRARPEICRDFYVQVRTQPLAPCHDGGPQSVRSPCVDGLYTIKQTNHLSRDERTHKSIYMTQYVKKCLKQD</sequence>
<keyword evidence="3" id="KW-1185">Reference proteome</keyword>
<feature type="region of interest" description="Disordered" evidence="1">
    <location>
        <begin position="1"/>
        <end position="32"/>
    </location>
</feature>
<gene>
    <name evidence="2" type="ORF">PoB_001655300</name>
</gene>